<feature type="region of interest" description="Disordered" evidence="2">
    <location>
        <begin position="79"/>
        <end position="191"/>
    </location>
</feature>
<dbReference type="GO" id="GO:0008270">
    <property type="term" value="F:zinc ion binding"/>
    <property type="evidence" value="ECO:0007669"/>
    <property type="project" value="InterPro"/>
</dbReference>
<dbReference type="PROSITE" id="PS50048">
    <property type="entry name" value="ZN2_CY6_FUNGAL_2"/>
    <property type="match status" value="1"/>
</dbReference>
<protein>
    <recommendedName>
        <fullName evidence="3">Zn(2)-C6 fungal-type domain-containing protein</fullName>
    </recommendedName>
</protein>
<dbReference type="CDD" id="cd00067">
    <property type="entry name" value="GAL4"/>
    <property type="match status" value="1"/>
</dbReference>
<keyword evidence="1" id="KW-0539">Nucleus</keyword>
<dbReference type="Proteomes" id="UP001412239">
    <property type="component" value="Unassembled WGS sequence"/>
</dbReference>
<feature type="compositionally biased region" description="Low complexity" evidence="2">
    <location>
        <begin position="166"/>
        <end position="191"/>
    </location>
</feature>
<feature type="domain" description="Zn(2)-C6 fungal-type" evidence="3">
    <location>
        <begin position="205"/>
        <end position="235"/>
    </location>
</feature>
<evidence type="ECO:0000259" key="3">
    <source>
        <dbReference type="PROSITE" id="PS50048"/>
    </source>
</evidence>
<keyword evidence="5" id="KW-1185">Reference proteome</keyword>
<evidence type="ECO:0000256" key="2">
    <source>
        <dbReference type="SAM" id="MobiDB-lite"/>
    </source>
</evidence>
<feature type="compositionally biased region" description="Basic residues" evidence="2">
    <location>
        <begin position="238"/>
        <end position="249"/>
    </location>
</feature>
<evidence type="ECO:0000313" key="4">
    <source>
        <dbReference type="EMBL" id="CUS09970.1"/>
    </source>
</evidence>
<feature type="compositionally biased region" description="Polar residues" evidence="2">
    <location>
        <begin position="81"/>
        <end position="96"/>
    </location>
</feature>
<dbReference type="PANTHER" id="PTHR47431:SF1">
    <property type="entry name" value="ZN(II)2CYS6 TRANSCRIPTION FACTOR (EUROFUNG)"/>
    <property type="match status" value="1"/>
</dbReference>
<accession>A0A292PU22</accession>
<proteinExistence type="predicted"/>
<dbReference type="GO" id="GO:0000981">
    <property type="term" value="F:DNA-binding transcription factor activity, RNA polymerase II-specific"/>
    <property type="evidence" value="ECO:0007669"/>
    <property type="project" value="InterPro"/>
</dbReference>
<dbReference type="PROSITE" id="PS00463">
    <property type="entry name" value="ZN2_CY6_FUNGAL_1"/>
    <property type="match status" value="1"/>
</dbReference>
<dbReference type="AlphaFoldDB" id="A0A292PU22"/>
<dbReference type="SMART" id="SM00066">
    <property type="entry name" value="GAL4"/>
    <property type="match status" value="1"/>
</dbReference>
<sequence>MEIPSDTPGTYAPYDTVPGAPVADANGRHLSYSSCSDTGGSNSATDGYSSATSSSYVEYVPAGYHQGHVQQHGGMAPVQQPYVTHPQQPFHSSPQVHQPGPAPYEHTGAYTAGMPPQFQPPQQIPQQHQHPHQQSPTSMNTPIPQTLPLDAAPDHGHNNGAAGPEQQQQQQQQRQQQQRQQPQQQQQKQYQRIARFVGPPPVANACTECRGRHLKCDAGVPSCGRCVADGRECSYVKSRRGWKGSRRQKMAAEKMKNQSDDGSDTNGKSSSALDCVGLAY</sequence>
<dbReference type="Gene3D" id="4.10.240.10">
    <property type="entry name" value="Zn(2)-C6 fungal-type DNA-binding domain"/>
    <property type="match status" value="1"/>
</dbReference>
<evidence type="ECO:0000313" key="5">
    <source>
        <dbReference type="Proteomes" id="UP001412239"/>
    </source>
</evidence>
<dbReference type="InterPro" id="IPR001138">
    <property type="entry name" value="Zn2Cys6_DnaBD"/>
</dbReference>
<feature type="region of interest" description="Disordered" evidence="2">
    <location>
        <begin position="238"/>
        <end position="280"/>
    </location>
</feature>
<dbReference type="EMBL" id="LN891061">
    <property type="protein sequence ID" value="CUS09970.1"/>
    <property type="molecule type" value="Genomic_DNA"/>
</dbReference>
<dbReference type="Pfam" id="PF00172">
    <property type="entry name" value="Zn_clus"/>
    <property type="match status" value="1"/>
</dbReference>
<dbReference type="PANTHER" id="PTHR47431">
    <property type="entry name" value="ZN(II)2CYS6 TRANSCRIPTION FACTOR (EUROFUNG)-RELATED"/>
    <property type="match status" value="1"/>
</dbReference>
<organism evidence="4 5">
    <name type="scientific">Tuber aestivum</name>
    <name type="common">summer truffle</name>
    <dbReference type="NCBI Taxonomy" id="59557"/>
    <lineage>
        <taxon>Eukaryota</taxon>
        <taxon>Fungi</taxon>
        <taxon>Dikarya</taxon>
        <taxon>Ascomycota</taxon>
        <taxon>Pezizomycotina</taxon>
        <taxon>Pezizomycetes</taxon>
        <taxon>Pezizales</taxon>
        <taxon>Tuberaceae</taxon>
        <taxon>Tuber</taxon>
    </lineage>
</organism>
<feature type="compositionally biased region" description="Basic and acidic residues" evidence="2">
    <location>
        <begin position="250"/>
        <end position="259"/>
    </location>
</feature>
<feature type="region of interest" description="Disordered" evidence="2">
    <location>
        <begin position="31"/>
        <end position="51"/>
    </location>
</feature>
<dbReference type="InterPro" id="IPR036864">
    <property type="entry name" value="Zn2-C6_fun-type_DNA-bd_sf"/>
</dbReference>
<dbReference type="SUPFAM" id="SSF57701">
    <property type="entry name" value="Zn2/Cys6 DNA-binding domain"/>
    <property type="match status" value="1"/>
</dbReference>
<gene>
    <name evidence="4" type="ORF">GSTUAT00005900001</name>
</gene>
<reference evidence="4" key="1">
    <citation type="submission" date="2015-10" db="EMBL/GenBank/DDBJ databases">
        <authorList>
            <person name="Regsiter A."/>
            <person name="william w."/>
        </authorList>
    </citation>
    <scope>NUCLEOTIDE SEQUENCE</scope>
    <source>
        <strain evidence="4">Montdore</strain>
    </source>
</reference>
<feature type="compositionally biased region" description="Low complexity" evidence="2">
    <location>
        <begin position="124"/>
        <end position="136"/>
    </location>
</feature>
<name>A0A292PU22_9PEZI</name>
<evidence type="ECO:0000256" key="1">
    <source>
        <dbReference type="ARBA" id="ARBA00023242"/>
    </source>
</evidence>